<dbReference type="PaxDb" id="44689-DDB0189471"/>
<dbReference type="HOGENOM" id="CLU_1689975_0_0_1"/>
<dbReference type="dictyBase" id="DDB_G0267696"/>
<dbReference type="Proteomes" id="UP000002195">
    <property type="component" value="Unassembled WGS sequence"/>
</dbReference>
<evidence type="ECO:0000313" key="2">
    <source>
        <dbReference type="Proteomes" id="UP000002195"/>
    </source>
</evidence>
<sequence length="156" mass="18069">MEGCKSDNINNNNNINKNYKTINNPVFSYNYKSTPINEKATFLFEDILPTILVEEVPPTPPSLIDFDDEFYYNPTFLVDNNENINENIKNNNCKTFTNEFKETISKNENVTNRPILISKNSKNSKLFSKTSLNCNLHSTKFKIQKKSSFILKKINI</sequence>
<dbReference type="GlyGen" id="Q55GF1">
    <property type="glycosylation" value="1 site"/>
</dbReference>
<dbReference type="VEuPathDB" id="AmoebaDB:DDB_G0267696"/>
<dbReference type="KEGG" id="ddi:DDB_G0267696"/>
<reference evidence="1 2" key="1">
    <citation type="journal article" date="2005" name="Nature">
        <title>The genome of the social amoeba Dictyostelium discoideum.</title>
        <authorList>
            <consortium name="The Dictyostelium discoideum Sequencing Consortium"/>
            <person name="Eichinger L."/>
            <person name="Pachebat J.A."/>
            <person name="Glockner G."/>
            <person name="Rajandream M.A."/>
            <person name="Sucgang R."/>
            <person name="Berriman M."/>
            <person name="Song J."/>
            <person name="Olsen R."/>
            <person name="Szafranski K."/>
            <person name="Xu Q."/>
            <person name="Tunggal B."/>
            <person name="Kummerfeld S."/>
            <person name="Madera M."/>
            <person name="Konfortov B.A."/>
            <person name="Rivero F."/>
            <person name="Bankier A.T."/>
            <person name="Lehmann R."/>
            <person name="Hamlin N."/>
            <person name="Davies R."/>
            <person name="Gaudet P."/>
            <person name="Fey P."/>
            <person name="Pilcher K."/>
            <person name="Chen G."/>
            <person name="Saunders D."/>
            <person name="Sodergren E."/>
            <person name="Davis P."/>
            <person name="Kerhornou A."/>
            <person name="Nie X."/>
            <person name="Hall N."/>
            <person name="Anjard C."/>
            <person name="Hemphill L."/>
            <person name="Bason N."/>
            <person name="Farbrother P."/>
            <person name="Desany B."/>
            <person name="Just E."/>
            <person name="Morio T."/>
            <person name="Rost R."/>
            <person name="Churcher C."/>
            <person name="Cooper J."/>
            <person name="Haydock S."/>
            <person name="van Driessche N."/>
            <person name="Cronin A."/>
            <person name="Goodhead I."/>
            <person name="Muzny D."/>
            <person name="Mourier T."/>
            <person name="Pain A."/>
            <person name="Lu M."/>
            <person name="Harper D."/>
            <person name="Lindsay R."/>
            <person name="Hauser H."/>
            <person name="James K."/>
            <person name="Quiles M."/>
            <person name="Madan Babu M."/>
            <person name="Saito T."/>
            <person name="Buchrieser C."/>
            <person name="Wardroper A."/>
            <person name="Felder M."/>
            <person name="Thangavelu M."/>
            <person name="Johnson D."/>
            <person name="Knights A."/>
            <person name="Loulseged H."/>
            <person name="Mungall K."/>
            <person name="Oliver K."/>
            <person name="Price C."/>
            <person name="Quail M.A."/>
            <person name="Urushihara H."/>
            <person name="Hernandez J."/>
            <person name="Rabbinowitsch E."/>
            <person name="Steffen D."/>
            <person name="Sanders M."/>
            <person name="Ma J."/>
            <person name="Kohara Y."/>
            <person name="Sharp S."/>
            <person name="Simmonds M."/>
            <person name="Spiegler S."/>
            <person name="Tivey A."/>
            <person name="Sugano S."/>
            <person name="White B."/>
            <person name="Walker D."/>
            <person name="Woodward J."/>
            <person name="Winckler T."/>
            <person name="Tanaka Y."/>
            <person name="Shaulsky G."/>
            <person name="Schleicher M."/>
            <person name="Weinstock G."/>
            <person name="Rosenthal A."/>
            <person name="Cox E.C."/>
            <person name="Chisholm R.L."/>
            <person name="Gibbs R."/>
            <person name="Loomis W.F."/>
            <person name="Platzer M."/>
            <person name="Kay R.R."/>
            <person name="Williams J."/>
            <person name="Dear P.H."/>
            <person name="Noegel A.A."/>
            <person name="Barrell B."/>
            <person name="Kuspa A."/>
        </authorList>
    </citation>
    <scope>NUCLEOTIDE SEQUENCE [LARGE SCALE GENOMIC DNA]</scope>
    <source>
        <strain evidence="1 2">AX4</strain>
    </source>
</reference>
<evidence type="ECO:0000313" key="1">
    <source>
        <dbReference type="EMBL" id="EAL73301.1"/>
    </source>
</evidence>
<dbReference type="EMBL" id="AAFI02000003">
    <property type="protein sequence ID" value="EAL73301.1"/>
    <property type="molecule type" value="Genomic_DNA"/>
</dbReference>
<keyword evidence="2" id="KW-1185">Reference proteome</keyword>
<name>Q55GF1_DICDI</name>
<dbReference type="RefSeq" id="XP_647233.1">
    <property type="nucleotide sequence ID" value="XM_642141.1"/>
</dbReference>
<comment type="caution">
    <text evidence="1">The sequence shown here is derived from an EMBL/GenBank/DDBJ whole genome shotgun (WGS) entry which is preliminary data.</text>
</comment>
<organism evidence="1 2">
    <name type="scientific">Dictyostelium discoideum</name>
    <name type="common">Social amoeba</name>
    <dbReference type="NCBI Taxonomy" id="44689"/>
    <lineage>
        <taxon>Eukaryota</taxon>
        <taxon>Amoebozoa</taxon>
        <taxon>Evosea</taxon>
        <taxon>Eumycetozoa</taxon>
        <taxon>Dictyostelia</taxon>
        <taxon>Dictyosteliales</taxon>
        <taxon>Dictyosteliaceae</taxon>
        <taxon>Dictyostelium</taxon>
    </lineage>
</organism>
<dbReference type="AlphaFoldDB" id="Q55GF1"/>
<dbReference type="GeneID" id="8616038"/>
<dbReference type="InParanoid" id="Q55GF1"/>
<gene>
    <name evidence="1" type="ORF">DDB_G0267696</name>
</gene>
<accession>Q55GF1</accession>
<protein>
    <submittedName>
        <fullName evidence="1">Uncharacterized protein</fullName>
    </submittedName>
</protein>
<proteinExistence type="predicted"/>